<dbReference type="PANTHER" id="PTHR46376">
    <property type="entry name" value="LEUCINE-ZIPPER-LIKE TRANSCRIPTIONAL REGULATOR 1"/>
    <property type="match status" value="1"/>
</dbReference>
<dbReference type="InterPro" id="IPR051568">
    <property type="entry name" value="LZTR1/Attractin"/>
</dbReference>
<dbReference type="PANTHER" id="PTHR46376:SF1">
    <property type="entry name" value="LEUCINE-ZIPPER-LIKE TRANSCRIPTIONAL REGULATOR 1"/>
    <property type="match status" value="1"/>
</dbReference>
<evidence type="ECO:0000256" key="1">
    <source>
        <dbReference type="ARBA" id="ARBA00022441"/>
    </source>
</evidence>
<comment type="caution">
    <text evidence="3">The sequence shown here is derived from an EMBL/GenBank/DDBJ whole genome shotgun (WGS) entry which is preliminary data.</text>
</comment>
<name>A0ABP8MQ72_9BACT</name>
<keyword evidence="1" id="KW-0880">Kelch repeat</keyword>
<sequence length="347" mass="39654">MPFRNSFLPAAFLVLVPLLTTYHWFSERALSLQYEVLSSAKDYEWQQILPAGNGSHQYEWKSGSFPMGIIPILAFDGKLWMTGQKASWSSSDGITWVHHPKKDWGERINLTSVFFNNTLWMYGGMQYQDRQLLNEVWYSTDGVQWQQAENAAWAPRKGQSMVAFRGKLWLFGGVSKVSKDFVSLEMKNDVWSSADGFHWTNEVEQAPWAPRDSPAVLVLRDTLYLLSGQGLADVWRSPDGKSWTQLTSEAPWEKRFDNGALVFDDKLWVFGGRDTTADHHRAAQNDVWYSANGGNWTRQAEHAPWTVRSGGHSVVFKNQLWLFSGKHTGANPVWKGDIWALKKSESR</sequence>
<protein>
    <recommendedName>
        <fullName evidence="5">Galactose oxidase</fullName>
    </recommendedName>
</protein>
<dbReference type="EMBL" id="BAABHD010000024">
    <property type="protein sequence ID" value="GAA4454347.1"/>
    <property type="molecule type" value="Genomic_DNA"/>
</dbReference>
<keyword evidence="2" id="KW-0677">Repeat</keyword>
<proteinExistence type="predicted"/>
<evidence type="ECO:0000313" key="4">
    <source>
        <dbReference type="Proteomes" id="UP001501175"/>
    </source>
</evidence>
<dbReference type="RefSeq" id="WP_345243182.1">
    <property type="nucleotide sequence ID" value="NZ_BAABHD010000024.1"/>
</dbReference>
<evidence type="ECO:0000256" key="2">
    <source>
        <dbReference type="ARBA" id="ARBA00022737"/>
    </source>
</evidence>
<dbReference type="SUPFAM" id="SSF117281">
    <property type="entry name" value="Kelch motif"/>
    <property type="match status" value="1"/>
</dbReference>
<accession>A0ABP8MQ72</accession>
<keyword evidence="4" id="KW-1185">Reference proteome</keyword>
<organism evidence="3 4">
    <name type="scientific">Nibrella saemangeumensis</name>
    <dbReference type="NCBI Taxonomy" id="1084526"/>
    <lineage>
        <taxon>Bacteria</taxon>
        <taxon>Pseudomonadati</taxon>
        <taxon>Bacteroidota</taxon>
        <taxon>Cytophagia</taxon>
        <taxon>Cytophagales</taxon>
        <taxon>Spirosomataceae</taxon>
        <taxon>Nibrella</taxon>
    </lineage>
</organism>
<dbReference type="InterPro" id="IPR015915">
    <property type="entry name" value="Kelch-typ_b-propeller"/>
</dbReference>
<evidence type="ECO:0000313" key="3">
    <source>
        <dbReference type="EMBL" id="GAA4454347.1"/>
    </source>
</evidence>
<dbReference type="Gene3D" id="2.120.10.80">
    <property type="entry name" value="Kelch-type beta propeller"/>
    <property type="match status" value="1"/>
</dbReference>
<evidence type="ECO:0008006" key="5">
    <source>
        <dbReference type="Google" id="ProtNLM"/>
    </source>
</evidence>
<reference evidence="4" key="1">
    <citation type="journal article" date="2019" name="Int. J. Syst. Evol. Microbiol.">
        <title>The Global Catalogue of Microorganisms (GCM) 10K type strain sequencing project: providing services to taxonomists for standard genome sequencing and annotation.</title>
        <authorList>
            <consortium name="The Broad Institute Genomics Platform"/>
            <consortium name="The Broad Institute Genome Sequencing Center for Infectious Disease"/>
            <person name="Wu L."/>
            <person name="Ma J."/>
        </authorList>
    </citation>
    <scope>NUCLEOTIDE SEQUENCE [LARGE SCALE GENOMIC DNA]</scope>
    <source>
        <strain evidence="4">JCM 17927</strain>
    </source>
</reference>
<gene>
    <name evidence="3" type="ORF">GCM10023189_20670</name>
</gene>
<dbReference type="Proteomes" id="UP001501175">
    <property type="component" value="Unassembled WGS sequence"/>
</dbReference>